<feature type="domain" description="Acyltransferase 3" evidence="8">
    <location>
        <begin position="8"/>
        <end position="351"/>
    </location>
</feature>
<organism evidence="9 10">
    <name type="scientific">Paenibacillus brasilensis</name>
    <dbReference type="NCBI Taxonomy" id="128574"/>
    <lineage>
        <taxon>Bacteria</taxon>
        <taxon>Bacillati</taxon>
        <taxon>Bacillota</taxon>
        <taxon>Bacilli</taxon>
        <taxon>Bacillales</taxon>
        <taxon>Paenibacillaceae</taxon>
        <taxon>Paenibacillus</taxon>
    </lineage>
</organism>
<feature type="transmembrane region" description="Helical" evidence="7">
    <location>
        <begin position="128"/>
        <end position="149"/>
    </location>
</feature>
<gene>
    <name evidence="9" type="ORF">QOZ95_004928</name>
</gene>
<feature type="transmembrane region" description="Helical" evidence="7">
    <location>
        <begin position="161"/>
        <end position="180"/>
    </location>
</feature>
<dbReference type="EMBL" id="JAUSWA010000042">
    <property type="protein sequence ID" value="MDQ0496738.1"/>
    <property type="molecule type" value="Genomic_DNA"/>
</dbReference>
<feature type="transmembrane region" description="Helical" evidence="7">
    <location>
        <begin position="272"/>
        <end position="289"/>
    </location>
</feature>
<dbReference type="PANTHER" id="PTHR40074">
    <property type="entry name" value="O-ACETYLTRANSFERASE WECH"/>
    <property type="match status" value="1"/>
</dbReference>
<reference evidence="9 10" key="1">
    <citation type="submission" date="2023-07" db="EMBL/GenBank/DDBJ databases">
        <title>Genomic Encyclopedia of Type Strains, Phase IV (KMG-IV): sequencing the most valuable type-strain genomes for metagenomic binning, comparative biology and taxonomic classification.</title>
        <authorList>
            <person name="Goeker M."/>
        </authorList>
    </citation>
    <scope>NUCLEOTIDE SEQUENCE [LARGE SCALE GENOMIC DNA]</scope>
    <source>
        <strain evidence="9 10">DSM 14914</strain>
    </source>
</reference>
<feature type="transmembrane region" description="Helical" evidence="7">
    <location>
        <begin position="38"/>
        <end position="66"/>
    </location>
</feature>
<comment type="caution">
    <text evidence="9">The sequence shown here is derived from an EMBL/GenBank/DDBJ whole genome shotgun (WGS) entry which is preliminary data.</text>
</comment>
<evidence type="ECO:0000256" key="7">
    <source>
        <dbReference type="SAM" id="Phobius"/>
    </source>
</evidence>
<evidence type="ECO:0000259" key="8">
    <source>
        <dbReference type="Pfam" id="PF01757"/>
    </source>
</evidence>
<accession>A0ABU0L604</accession>
<dbReference type="Pfam" id="PF01757">
    <property type="entry name" value="Acyl_transf_3"/>
    <property type="match status" value="1"/>
</dbReference>
<proteinExistence type="inferred from homology"/>
<feature type="transmembrane region" description="Helical" evidence="7">
    <location>
        <begin position="12"/>
        <end position="32"/>
    </location>
</feature>
<feature type="transmembrane region" description="Helical" evidence="7">
    <location>
        <begin position="87"/>
        <end position="108"/>
    </location>
</feature>
<feature type="transmembrane region" description="Helical" evidence="7">
    <location>
        <begin position="192"/>
        <end position="210"/>
    </location>
</feature>
<comment type="subcellular location">
    <subcellularLocation>
        <location evidence="1">Cell membrane</location>
        <topology evidence="1">Multi-pass membrane protein</topology>
    </subcellularLocation>
</comment>
<evidence type="ECO:0000313" key="9">
    <source>
        <dbReference type="EMBL" id="MDQ0496738.1"/>
    </source>
</evidence>
<comment type="similarity">
    <text evidence="2">Belongs to the acyltransferase 3 family.</text>
</comment>
<feature type="transmembrane region" description="Helical" evidence="7">
    <location>
        <begin position="333"/>
        <end position="356"/>
    </location>
</feature>
<keyword evidence="5 7" id="KW-1133">Transmembrane helix</keyword>
<sequence length="384" mass="44275">MVKKERIPELDIYRGILIAAVVTIHATSMALIDARHSLLFYPFLFLNVFSSFAVPVFIFVSGFVLFYNYVDRPLRGKNMLVFFRKRLMFIVLPYILFSLLYYLTLVTRGLMPLSDLPLVLLTGKAYTHLYYVIIIIQFYLVFPLLLWGVRRLRQWIVSPRRAALVILAAGLAIQWGFVLLNKYVWGVERGSLAITYISYFALGAAVAIGYEEIKKWLFPLPGTTISRRQLMSWCALWTAWLLVGIAYVQIWFVTYRKAIYADSLVYELLRNAHALVSALVLFQFSVLFYRHVNGRLRAWISWMGACSFGIYLLHPALLRVYRKLDLHGTPIEYIFYVAGGWLLALFGSWLIVTLCFRYLPFSWVGLGTIPKLPPSRTKGEQVSG</sequence>
<protein>
    <submittedName>
        <fullName evidence="9">Peptidoglycan/LPS O-acetylase OafA/YrhL</fullName>
    </submittedName>
</protein>
<evidence type="ECO:0000256" key="1">
    <source>
        <dbReference type="ARBA" id="ARBA00004651"/>
    </source>
</evidence>
<dbReference type="InterPro" id="IPR002656">
    <property type="entry name" value="Acyl_transf_3_dom"/>
</dbReference>
<evidence type="ECO:0000256" key="6">
    <source>
        <dbReference type="ARBA" id="ARBA00023136"/>
    </source>
</evidence>
<keyword evidence="6 7" id="KW-0472">Membrane</keyword>
<evidence type="ECO:0000313" key="10">
    <source>
        <dbReference type="Proteomes" id="UP001242811"/>
    </source>
</evidence>
<evidence type="ECO:0000256" key="3">
    <source>
        <dbReference type="ARBA" id="ARBA00022475"/>
    </source>
</evidence>
<dbReference type="Proteomes" id="UP001242811">
    <property type="component" value="Unassembled WGS sequence"/>
</dbReference>
<dbReference type="PANTHER" id="PTHR40074:SF2">
    <property type="entry name" value="O-ACETYLTRANSFERASE WECH"/>
    <property type="match status" value="1"/>
</dbReference>
<evidence type="ECO:0000256" key="2">
    <source>
        <dbReference type="ARBA" id="ARBA00007400"/>
    </source>
</evidence>
<feature type="transmembrane region" description="Helical" evidence="7">
    <location>
        <begin position="296"/>
        <end position="313"/>
    </location>
</feature>
<keyword evidence="10" id="KW-1185">Reference proteome</keyword>
<keyword evidence="3" id="KW-1003">Cell membrane</keyword>
<evidence type="ECO:0000256" key="5">
    <source>
        <dbReference type="ARBA" id="ARBA00022989"/>
    </source>
</evidence>
<name>A0ABU0L604_9BACL</name>
<keyword evidence="4 7" id="KW-0812">Transmembrane</keyword>
<evidence type="ECO:0000256" key="4">
    <source>
        <dbReference type="ARBA" id="ARBA00022692"/>
    </source>
</evidence>
<dbReference type="RefSeq" id="WP_152380097.1">
    <property type="nucleotide sequence ID" value="NZ_CP045298.1"/>
</dbReference>
<feature type="transmembrane region" description="Helical" evidence="7">
    <location>
        <begin position="230"/>
        <end position="252"/>
    </location>
</feature>